<proteinExistence type="predicted"/>
<dbReference type="GO" id="GO:0016787">
    <property type="term" value="F:hydrolase activity"/>
    <property type="evidence" value="ECO:0007669"/>
    <property type="project" value="UniProtKB-KW"/>
</dbReference>
<dbReference type="AlphaFoldDB" id="A0A9P7QWQ6"/>
<dbReference type="Proteomes" id="UP000699042">
    <property type="component" value="Unassembled WGS sequence"/>
</dbReference>
<keyword evidence="1" id="KW-0378">Hydrolase</keyword>
<organism evidence="1 2">
    <name type="scientific">Colletotrichum scovillei</name>
    <dbReference type="NCBI Taxonomy" id="1209932"/>
    <lineage>
        <taxon>Eukaryota</taxon>
        <taxon>Fungi</taxon>
        <taxon>Dikarya</taxon>
        <taxon>Ascomycota</taxon>
        <taxon>Pezizomycotina</taxon>
        <taxon>Sordariomycetes</taxon>
        <taxon>Hypocreomycetidae</taxon>
        <taxon>Glomerellales</taxon>
        <taxon>Glomerellaceae</taxon>
        <taxon>Colletotrichum</taxon>
        <taxon>Colletotrichum acutatum species complex</taxon>
    </lineage>
</organism>
<protein>
    <submittedName>
        <fullName evidence="1">Glycosyl hydrolase family 18</fullName>
    </submittedName>
</protein>
<evidence type="ECO:0000313" key="1">
    <source>
        <dbReference type="EMBL" id="KAG7042468.1"/>
    </source>
</evidence>
<sequence>MFGHIIAAVHHVVGHDIDKVEAADDTRDRFLGEGDHVALETRSRSGDEFALGELSADLLKHPRHCHWSGG</sequence>
<gene>
    <name evidence="1" type="ORF">JMJ77_010566</name>
</gene>
<reference evidence="1" key="1">
    <citation type="submission" date="2021-05" db="EMBL/GenBank/DDBJ databases">
        <title>Comparative genomics of three Colletotrichum scovillei strains and genetic complementation revealed genes involved fungal growth and virulence on chili pepper.</title>
        <authorList>
            <person name="Hsieh D.-K."/>
            <person name="Chuang S.-C."/>
            <person name="Chen C.-Y."/>
            <person name="Chao Y.-T."/>
            <person name="Lu M.-Y.J."/>
            <person name="Lee M.-H."/>
            <person name="Shih M.-C."/>
        </authorList>
    </citation>
    <scope>NUCLEOTIDE SEQUENCE</scope>
    <source>
        <strain evidence="1">Coll-153</strain>
    </source>
</reference>
<comment type="caution">
    <text evidence="1">The sequence shown here is derived from an EMBL/GenBank/DDBJ whole genome shotgun (WGS) entry which is preliminary data.</text>
</comment>
<evidence type="ECO:0000313" key="2">
    <source>
        <dbReference type="Proteomes" id="UP000699042"/>
    </source>
</evidence>
<keyword evidence="2" id="KW-1185">Reference proteome</keyword>
<dbReference type="EMBL" id="JAESDN010000013">
    <property type="protein sequence ID" value="KAG7042468.1"/>
    <property type="molecule type" value="Genomic_DNA"/>
</dbReference>
<name>A0A9P7QWQ6_9PEZI</name>
<accession>A0A9P7QWQ6</accession>